<accession>A0ABW9E5F9</accession>
<name>A0ABW9E5F9_9BURK</name>
<protein>
    <submittedName>
        <fullName evidence="2">Uncharacterized protein</fullName>
    </submittedName>
</protein>
<reference evidence="2 3" key="1">
    <citation type="journal article" date="2024" name="Chem. Sci.">
        <title>Discovery of megapolipeptins by genome mining of a Burkholderiales bacteria collection.</title>
        <authorList>
            <person name="Paulo B.S."/>
            <person name="Recchia M.J.J."/>
            <person name="Lee S."/>
            <person name="Fergusson C.H."/>
            <person name="Romanowski S.B."/>
            <person name="Hernandez A."/>
            <person name="Krull N."/>
            <person name="Liu D.Y."/>
            <person name="Cavanagh H."/>
            <person name="Bos A."/>
            <person name="Gray C.A."/>
            <person name="Murphy B.T."/>
            <person name="Linington R.G."/>
            <person name="Eustaquio A.S."/>
        </authorList>
    </citation>
    <scope>NUCLEOTIDE SEQUENCE [LARGE SCALE GENOMIC DNA]</scope>
    <source>
        <strain evidence="2 3">RL17-338-BIC-A</strain>
    </source>
</reference>
<organism evidence="2 3">
    <name type="scientific">Paraburkholderia metrosideri</name>
    <dbReference type="NCBI Taxonomy" id="580937"/>
    <lineage>
        <taxon>Bacteria</taxon>
        <taxon>Pseudomonadati</taxon>
        <taxon>Pseudomonadota</taxon>
        <taxon>Betaproteobacteria</taxon>
        <taxon>Burkholderiales</taxon>
        <taxon>Burkholderiaceae</taxon>
        <taxon>Paraburkholderia</taxon>
    </lineage>
</organism>
<keyword evidence="1" id="KW-0812">Transmembrane</keyword>
<feature type="transmembrane region" description="Helical" evidence="1">
    <location>
        <begin position="15"/>
        <end position="33"/>
    </location>
</feature>
<keyword evidence="1" id="KW-1133">Transmembrane helix</keyword>
<gene>
    <name evidence="2" type="ORF">PQQ63_36595</name>
</gene>
<sequence>MWTEELSAFQRIKKAFVWVGGTVLAYFLVSWLVDALNERSPFLVKALLTFLIGAIIHCSNENINLKRRVDELNGREGSGS</sequence>
<dbReference type="Proteomes" id="UP001629432">
    <property type="component" value="Unassembled WGS sequence"/>
</dbReference>
<evidence type="ECO:0000313" key="3">
    <source>
        <dbReference type="Proteomes" id="UP001629432"/>
    </source>
</evidence>
<keyword evidence="3" id="KW-1185">Reference proteome</keyword>
<dbReference type="EMBL" id="JAQQCF010000061">
    <property type="protein sequence ID" value="MFM0642209.1"/>
    <property type="molecule type" value="Genomic_DNA"/>
</dbReference>
<proteinExistence type="predicted"/>
<feature type="transmembrane region" description="Helical" evidence="1">
    <location>
        <begin position="39"/>
        <end position="58"/>
    </location>
</feature>
<evidence type="ECO:0000256" key="1">
    <source>
        <dbReference type="SAM" id="Phobius"/>
    </source>
</evidence>
<keyword evidence="1" id="KW-0472">Membrane</keyword>
<dbReference type="RefSeq" id="WP_408242055.1">
    <property type="nucleotide sequence ID" value="NZ_JAQQCF010000061.1"/>
</dbReference>
<comment type="caution">
    <text evidence="2">The sequence shown here is derived from an EMBL/GenBank/DDBJ whole genome shotgun (WGS) entry which is preliminary data.</text>
</comment>
<evidence type="ECO:0000313" key="2">
    <source>
        <dbReference type="EMBL" id="MFM0642209.1"/>
    </source>
</evidence>